<evidence type="ECO:0000256" key="2">
    <source>
        <dbReference type="ARBA" id="ARBA00004286"/>
    </source>
</evidence>
<keyword evidence="10" id="KW-0539">Nucleus</keyword>
<keyword evidence="11" id="KW-0131">Cell cycle</keyword>
<gene>
    <name evidence="17" type="ORF">O3G_MSEX011178</name>
</gene>
<dbReference type="PANTHER" id="PTHR23196:SF1">
    <property type="entry name" value="PAX-INTERACTING PROTEIN 1"/>
    <property type="match status" value="1"/>
</dbReference>
<keyword evidence="9" id="KW-0007">Acetylation</keyword>
<dbReference type="SUPFAM" id="SSF49879">
    <property type="entry name" value="SMAD/FHA domain"/>
    <property type="match status" value="1"/>
</dbReference>
<sequence length="1339" mass="150536">MECTQRLECTQDLYETHSQRCPKEIGFLGICGTKYPVKKGFNKIGRDPQTCTIILNLNTVSRQHAVINVLGDNNYMIMDLGSANKTKLGDRKLQPYVAHPLRDGDTVQFGDVFGIFRLLEQDDDLPMTQAIDIPETPVSNHYVSRINKVPITMVPESPDVSDKEDSFVAPSQKSVLNESNHLFVRPSNKTTSIQSVGSNKINNVFWNSSKKSKSLSLSLNNSNVSLDSSDPTVENRLSCENNDIHEMETQDLLPKKNNSSSLIYAAETQMPEDVPKQSIYSQDTQADPTIIEHKIPGVQRVNTQHEMEINLYTSNKENEDDVHEAETQLYQIEKASVSGTPSKNLTKEAEKTDDKSNEKNNSSHDVIIFDEIDTQSFDGPFESQSILPEDEMSPNRIQNYNTETNKNKIEKGSVEKPNKRNIRVKSNDSTDCEDMDTVLAQVIPTTINNSDEDVTDCEDNGNNLINETDNKTGNKTSGIEDLQTQIIVPEASNDTVKNLHDMATQIIVENTKSISGTAVENREEETNFEDLPTQIIVEDINQGKSAVENNPNDEIDYADLPTQILVENIRSVDSAIRNVEEEINYEDLPTQVINQDVVNSPKSVHLRKETNHSEDINKSFKIPLQAPKKSKQKDISTIPAEIITLEDDQYYQSTQDIYNDLNSQEECAPEIIGKNITVSKMLSVDVNNMSRNSIIDCIIGYSSPSKKITKKLLSDKTINDDDYQIVNKSPNSNKKKQLDGGDSLVKEIQKVPSDSSDVDATPKKKVALKFTENDLPNTQEIKEFVKFNPKHGTDILSSDSETENNSLEEAIPLFSKKNKRTIDAKMDLTKTFEALPTRVITRVRKPTEKGSNTILKPTFLTEQEDGIDKDIINENISRLKTIFGRPKSLNKESNKILDKSSLNKEKETTKQDERGESSKSSKSKVNEKSTLETSKVVTKKESVKADSNCETKSTNKRTRDRKKDNNDNKKHNEHKSPKKIKVERKPRTKTSHTLQIELQEHDYAKTSLDSTVGSNNSSSRSGRSKKEKTNDKIVSPELETDNVKPKRTYKKRTKKTPETYSNEQNSPEPITEPRRSRRIKATKDVKENVPTPPKPKSILKPSVCDQSAVYNKSTESVTEYPKSLKRSAEFKGLQVPSPKRSRSADDQNSSLRPQKTHYVLFTTFPTEGVQDKLEKLGARTVTDVSECTVLLTTALRRTFKLLCAVGLGLPVVGPAWVQACVDTNTIVDPWSYLLKDEEAEKRFHFVLERTLLGKRNYLHDFTVSSTPNVVPPAKEMKQIVECSGGVWGEGGSRWVVVSNSRDSALWPALRRRGADIVSPEFVLAGVLRQIPDVKPYLYL</sequence>
<dbReference type="SUPFAM" id="SSF52113">
    <property type="entry name" value="BRCT domain"/>
    <property type="match status" value="1"/>
</dbReference>
<dbReference type="PROSITE" id="PS50006">
    <property type="entry name" value="FHA_DOMAIN"/>
    <property type="match status" value="1"/>
</dbReference>
<name>A0A921ZL00_MANSE</name>
<comment type="subcellular location">
    <subcellularLocation>
        <location evidence="2">Chromosome</location>
    </subcellularLocation>
    <subcellularLocation>
        <location evidence="1">Nucleus</location>
    </subcellularLocation>
</comment>
<dbReference type="EMBL" id="JH668607">
    <property type="protein sequence ID" value="KAG6459054.1"/>
    <property type="molecule type" value="Genomic_DNA"/>
</dbReference>
<dbReference type="PANTHER" id="PTHR23196">
    <property type="entry name" value="PAX TRANSCRIPTION ACTIVATION DOMAIN INTERACTING PROTEIN"/>
    <property type="match status" value="1"/>
</dbReference>
<dbReference type="InterPro" id="IPR001357">
    <property type="entry name" value="BRCT_dom"/>
</dbReference>
<keyword evidence="4" id="KW-0158">Chromosome</keyword>
<feature type="compositionally biased region" description="Basic residues" evidence="14">
    <location>
        <begin position="1045"/>
        <end position="1054"/>
    </location>
</feature>
<dbReference type="GO" id="GO:0005694">
    <property type="term" value="C:chromosome"/>
    <property type="evidence" value="ECO:0007669"/>
    <property type="project" value="UniProtKB-SubCell"/>
</dbReference>
<keyword evidence="7" id="KW-0227">DNA damage</keyword>
<dbReference type="Gene3D" id="3.40.50.10190">
    <property type="entry name" value="BRCT domain"/>
    <property type="match status" value="2"/>
</dbReference>
<dbReference type="CDD" id="cd18432">
    <property type="entry name" value="BRCT_PAXIP1_rpt6_like"/>
    <property type="match status" value="1"/>
</dbReference>
<feature type="region of interest" description="Disordered" evidence="14">
    <location>
        <begin position="334"/>
        <end position="364"/>
    </location>
</feature>
<dbReference type="PROSITE" id="PS50172">
    <property type="entry name" value="BRCT"/>
    <property type="match status" value="1"/>
</dbReference>
<evidence type="ECO:0000256" key="10">
    <source>
        <dbReference type="ARBA" id="ARBA00023242"/>
    </source>
</evidence>
<protein>
    <recommendedName>
        <fullName evidence="3">Mediator of DNA damage checkpoint protein 1</fullName>
    </recommendedName>
    <alternativeName>
        <fullName evidence="13">PAX transactivation activation domain-interacting protein</fullName>
    </alternativeName>
    <alternativeName>
        <fullName evidence="12">PAX-interacting protein 1</fullName>
    </alternativeName>
</protein>
<keyword evidence="5" id="KW-1017">Isopeptide bond</keyword>
<organism evidence="17 18">
    <name type="scientific">Manduca sexta</name>
    <name type="common">Tobacco hawkmoth</name>
    <name type="synonym">Tobacco hornworm</name>
    <dbReference type="NCBI Taxonomy" id="7130"/>
    <lineage>
        <taxon>Eukaryota</taxon>
        <taxon>Metazoa</taxon>
        <taxon>Ecdysozoa</taxon>
        <taxon>Arthropoda</taxon>
        <taxon>Hexapoda</taxon>
        <taxon>Insecta</taxon>
        <taxon>Pterygota</taxon>
        <taxon>Neoptera</taxon>
        <taxon>Endopterygota</taxon>
        <taxon>Lepidoptera</taxon>
        <taxon>Glossata</taxon>
        <taxon>Ditrysia</taxon>
        <taxon>Bombycoidea</taxon>
        <taxon>Sphingidae</taxon>
        <taxon>Sphinginae</taxon>
        <taxon>Sphingini</taxon>
        <taxon>Manduca</taxon>
    </lineage>
</organism>
<evidence type="ECO:0000313" key="17">
    <source>
        <dbReference type="EMBL" id="KAG6459054.1"/>
    </source>
</evidence>
<evidence type="ECO:0000256" key="1">
    <source>
        <dbReference type="ARBA" id="ARBA00004123"/>
    </source>
</evidence>
<evidence type="ECO:0000256" key="8">
    <source>
        <dbReference type="ARBA" id="ARBA00022843"/>
    </source>
</evidence>
<feature type="region of interest" description="Disordered" evidence="14">
    <location>
        <begin position="893"/>
        <end position="1102"/>
    </location>
</feature>
<evidence type="ECO:0000256" key="13">
    <source>
        <dbReference type="ARBA" id="ARBA00030146"/>
    </source>
</evidence>
<dbReference type="CDD" id="cd17744">
    <property type="entry name" value="BRCT_MDC1_rpt1"/>
    <property type="match status" value="1"/>
</dbReference>
<feature type="compositionally biased region" description="Basic and acidic residues" evidence="14">
    <location>
        <begin position="961"/>
        <end position="970"/>
    </location>
</feature>
<dbReference type="GO" id="GO:0006974">
    <property type="term" value="P:DNA damage response"/>
    <property type="evidence" value="ECO:0007669"/>
    <property type="project" value="UniProtKB-KW"/>
</dbReference>
<feature type="compositionally biased region" description="Basic and acidic residues" evidence="14">
    <location>
        <begin position="345"/>
        <end position="362"/>
    </location>
</feature>
<dbReference type="GO" id="GO:0005634">
    <property type="term" value="C:nucleus"/>
    <property type="evidence" value="ECO:0007669"/>
    <property type="project" value="UniProtKB-SubCell"/>
</dbReference>
<reference evidence="17" key="1">
    <citation type="journal article" date="2016" name="Insect Biochem. Mol. Biol.">
        <title>Multifaceted biological insights from a draft genome sequence of the tobacco hornworm moth, Manduca sexta.</title>
        <authorList>
            <person name="Kanost M.R."/>
            <person name="Arrese E.L."/>
            <person name="Cao X."/>
            <person name="Chen Y.R."/>
            <person name="Chellapilla S."/>
            <person name="Goldsmith M.R."/>
            <person name="Grosse-Wilde E."/>
            <person name="Heckel D.G."/>
            <person name="Herndon N."/>
            <person name="Jiang H."/>
            <person name="Papanicolaou A."/>
            <person name="Qu J."/>
            <person name="Soulages J.L."/>
            <person name="Vogel H."/>
            <person name="Walters J."/>
            <person name="Waterhouse R.M."/>
            <person name="Ahn S.J."/>
            <person name="Almeida F.C."/>
            <person name="An C."/>
            <person name="Aqrawi P."/>
            <person name="Bretschneider A."/>
            <person name="Bryant W.B."/>
            <person name="Bucks S."/>
            <person name="Chao H."/>
            <person name="Chevignon G."/>
            <person name="Christen J.M."/>
            <person name="Clarke D.F."/>
            <person name="Dittmer N.T."/>
            <person name="Ferguson L.C.F."/>
            <person name="Garavelou S."/>
            <person name="Gordon K.H.J."/>
            <person name="Gunaratna R.T."/>
            <person name="Han Y."/>
            <person name="Hauser F."/>
            <person name="He Y."/>
            <person name="Heidel-Fischer H."/>
            <person name="Hirsh A."/>
            <person name="Hu Y."/>
            <person name="Jiang H."/>
            <person name="Kalra D."/>
            <person name="Klinner C."/>
            <person name="Konig C."/>
            <person name="Kovar C."/>
            <person name="Kroll A.R."/>
            <person name="Kuwar S.S."/>
            <person name="Lee S.L."/>
            <person name="Lehman R."/>
            <person name="Li K."/>
            <person name="Li Z."/>
            <person name="Liang H."/>
            <person name="Lovelace S."/>
            <person name="Lu Z."/>
            <person name="Mansfield J.H."/>
            <person name="McCulloch K.J."/>
            <person name="Mathew T."/>
            <person name="Morton B."/>
            <person name="Muzny D.M."/>
            <person name="Neunemann D."/>
            <person name="Ongeri F."/>
            <person name="Pauchet Y."/>
            <person name="Pu L.L."/>
            <person name="Pyrousis I."/>
            <person name="Rao X.J."/>
            <person name="Redding A."/>
            <person name="Roesel C."/>
            <person name="Sanchez-Gracia A."/>
            <person name="Schaack S."/>
            <person name="Shukla A."/>
            <person name="Tetreau G."/>
            <person name="Wang Y."/>
            <person name="Xiong G.H."/>
            <person name="Traut W."/>
            <person name="Walsh T.K."/>
            <person name="Worley K.C."/>
            <person name="Wu D."/>
            <person name="Wu W."/>
            <person name="Wu Y.Q."/>
            <person name="Zhang X."/>
            <person name="Zou Z."/>
            <person name="Zucker H."/>
            <person name="Briscoe A.D."/>
            <person name="Burmester T."/>
            <person name="Clem R.J."/>
            <person name="Feyereisen R."/>
            <person name="Grimmelikhuijzen C.J.P."/>
            <person name="Hamodrakas S.J."/>
            <person name="Hansson B.S."/>
            <person name="Huguet E."/>
            <person name="Jermiin L.S."/>
            <person name="Lan Q."/>
            <person name="Lehman H.K."/>
            <person name="Lorenzen M."/>
            <person name="Merzendorfer H."/>
            <person name="Michalopoulos I."/>
            <person name="Morton D.B."/>
            <person name="Muthukrishnan S."/>
            <person name="Oakeshott J.G."/>
            <person name="Palmer W."/>
            <person name="Park Y."/>
            <person name="Passarelli A.L."/>
            <person name="Rozas J."/>
            <person name="Schwartz L.M."/>
            <person name="Smith W."/>
            <person name="Southgate A."/>
            <person name="Vilcinskas A."/>
            <person name="Vogt R."/>
            <person name="Wang P."/>
            <person name="Werren J."/>
            <person name="Yu X.Q."/>
            <person name="Zhou J.J."/>
            <person name="Brown S.J."/>
            <person name="Scherer S.E."/>
            <person name="Richards S."/>
            <person name="Blissard G.W."/>
        </authorList>
    </citation>
    <scope>NUCLEOTIDE SEQUENCE</scope>
</reference>
<keyword evidence="18" id="KW-1185">Reference proteome</keyword>
<dbReference type="InterPro" id="IPR036420">
    <property type="entry name" value="BRCT_dom_sf"/>
</dbReference>
<feature type="compositionally biased region" description="Basic and acidic residues" evidence="14">
    <location>
        <begin position="893"/>
        <end position="930"/>
    </location>
</feature>
<evidence type="ECO:0000256" key="11">
    <source>
        <dbReference type="ARBA" id="ARBA00023306"/>
    </source>
</evidence>
<evidence type="ECO:0000256" key="14">
    <source>
        <dbReference type="SAM" id="MobiDB-lite"/>
    </source>
</evidence>
<dbReference type="Gene3D" id="2.60.200.20">
    <property type="match status" value="1"/>
</dbReference>
<keyword evidence="8" id="KW-0832">Ubl conjugation</keyword>
<dbReference type="SMART" id="SM00292">
    <property type="entry name" value="BRCT"/>
    <property type="match status" value="2"/>
</dbReference>
<dbReference type="InterPro" id="IPR051579">
    <property type="entry name" value="DDR_Transcriptional_Reg"/>
</dbReference>
<accession>A0A921ZL00</accession>
<proteinExistence type="predicted"/>
<evidence type="ECO:0000259" key="15">
    <source>
        <dbReference type="PROSITE" id="PS50006"/>
    </source>
</evidence>
<dbReference type="InterPro" id="IPR008984">
    <property type="entry name" value="SMAD_FHA_dom_sf"/>
</dbReference>
<dbReference type="Pfam" id="PF16589">
    <property type="entry name" value="BRCT_2"/>
    <property type="match status" value="1"/>
</dbReference>
<evidence type="ECO:0000313" key="18">
    <source>
        <dbReference type="Proteomes" id="UP000791440"/>
    </source>
</evidence>
<feature type="region of interest" description="Disordered" evidence="14">
    <location>
        <begin position="1128"/>
        <end position="1152"/>
    </location>
</feature>
<dbReference type="SMART" id="SM00240">
    <property type="entry name" value="FHA"/>
    <property type="match status" value="1"/>
</dbReference>
<dbReference type="InterPro" id="IPR000253">
    <property type="entry name" value="FHA_dom"/>
</dbReference>
<evidence type="ECO:0000256" key="6">
    <source>
        <dbReference type="ARBA" id="ARBA00022737"/>
    </source>
</evidence>
<feature type="compositionally biased region" description="Basic and acidic residues" evidence="14">
    <location>
        <begin position="938"/>
        <end position="949"/>
    </location>
</feature>
<evidence type="ECO:0000256" key="7">
    <source>
        <dbReference type="ARBA" id="ARBA00022763"/>
    </source>
</evidence>
<comment type="caution">
    <text evidence="17">The sequence shown here is derived from an EMBL/GenBank/DDBJ whole genome shotgun (WGS) entry which is preliminary data.</text>
</comment>
<reference evidence="17" key="2">
    <citation type="submission" date="2020-12" db="EMBL/GenBank/DDBJ databases">
        <authorList>
            <person name="Kanost M."/>
        </authorList>
    </citation>
    <scope>NUCLEOTIDE SEQUENCE</scope>
</reference>
<feature type="domain" description="FHA" evidence="15">
    <location>
        <begin position="42"/>
        <end position="93"/>
    </location>
</feature>
<evidence type="ECO:0000256" key="4">
    <source>
        <dbReference type="ARBA" id="ARBA00022454"/>
    </source>
</evidence>
<evidence type="ECO:0000256" key="5">
    <source>
        <dbReference type="ARBA" id="ARBA00022499"/>
    </source>
</evidence>
<evidence type="ECO:0000256" key="12">
    <source>
        <dbReference type="ARBA" id="ARBA00023858"/>
    </source>
</evidence>
<evidence type="ECO:0000259" key="16">
    <source>
        <dbReference type="PROSITE" id="PS50172"/>
    </source>
</evidence>
<evidence type="ECO:0000256" key="9">
    <source>
        <dbReference type="ARBA" id="ARBA00022990"/>
    </source>
</evidence>
<feature type="compositionally biased region" description="Basic residues" evidence="14">
    <location>
        <begin position="971"/>
        <end position="990"/>
    </location>
</feature>
<dbReference type="Proteomes" id="UP000791440">
    <property type="component" value="Unassembled WGS sequence"/>
</dbReference>
<keyword evidence="6" id="KW-0677">Repeat</keyword>
<evidence type="ECO:0000256" key="3">
    <source>
        <dbReference type="ARBA" id="ARBA00015014"/>
    </source>
</evidence>
<dbReference type="Pfam" id="PF16770">
    <property type="entry name" value="RTT107_BRCT_5"/>
    <property type="match status" value="1"/>
</dbReference>
<feature type="domain" description="BRCT" evidence="16">
    <location>
        <begin position="1169"/>
        <end position="1234"/>
    </location>
</feature>
<dbReference type="Pfam" id="PF00498">
    <property type="entry name" value="FHA"/>
    <property type="match status" value="1"/>
</dbReference>